<comment type="caution">
    <text evidence="1">The sequence shown here is derived from an EMBL/GenBank/DDBJ whole genome shotgun (WGS) entry which is preliminary data.</text>
</comment>
<gene>
    <name evidence="1" type="ORF">RPERSI_LOCUS33908</name>
</gene>
<sequence>EYKVMCTYLGIEVKCEMRTCQGSKLCKFAASELYNETHQDVDLNSDL</sequence>
<reference evidence="1" key="1">
    <citation type="submission" date="2021-06" db="EMBL/GenBank/DDBJ databases">
        <authorList>
            <person name="Kallberg Y."/>
            <person name="Tangrot J."/>
            <person name="Rosling A."/>
        </authorList>
    </citation>
    <scope>NUCLEOTIDE SEQUENCE</scope>
    <source>
        <strain evidence="1">MA461A</strain>
    </source>
</reference>
<accession>A0ACA9SQC6</accession>
<feature type="non-terminal residue" evidence="1">
    <location>
        <position position="1"/>
    </location>
</feature>
<evidence type="ECO:0000313" key="1">
    <source>
        <dbReference type="EMBL" id="CAG8845964.1"/>
    </source>
</evidence>
<dbReference type="Proteomes" id="UP000789920">
    <property type="component" value="Unassembled WGS sequence"/>
</dbReference>
<feature type="non-terminal residue" evidence="1">
    <location>
        <position position="47"/>
    </location>
</feature>
<name>A0ACA9SQC6_9GLOM</name>
<organism evidence="1 2">
    <name type="scientific">Racocetra persica</name>
    <dbReference type="NCBI Taxonomy" id="160502"/>
    <lineage>
        <taxon>Eukaryota</taxon>
        <taxon>Fungi</taxon>
        <taxon>Fungi incertae sedis</taxon>
        <taxon>Mucoromycota</taxon>
        <taxon>Glomeromycotina</taxon>
        <taxon>Glomeromycetes</taxon>
        <taxon>Diversisporales</taxon>
        <taxon>Gigasporaceae</taxon>
        <taxon>Racocetra</taxon>
    </lineage>
</organism>
<keyword evidence="2" id="KW-1185">Reference proteome</keyword>
<protein>
    <submittedName>
        <fullName evidence="1">3434_t:CDS:1</fullName>
    </submittedName>
</protein>
<proteinExistence type="predicted"/>
<evidence type="ECO:0000313" key="2">
    <source>
        <dbReference type="Proteomes" id="UP000789920"/>
    </source>
</evidence>
<dbReference type="EMBL" id="CAJVQC010149053">
    <property type="protein sequence ID" value="CAG8845964.1"/>
    <property type="molecule type" value="Genomic_DNA"/>
</dbReference>